<name>A0ACB9YRE3_9PEZI</name>
<keyword evidence="2" id="KW-1185">Reference proteome</keyword>
<reference evidence="1 2" key="1">
    <citation type="journal article" date="2022" name="New Phytol.">
        <title>Ecological generalism drives hyperdiversity of secondary metabolite gene clusters in xylarialean endophytes.</title>
        <authorList>
            <person name="Franco M.E.E."/>
            <person name="Wisecaver J.H."/>
            <person name="Arnold A.E."/>
            <person name="Ju Y.M."/>
            <person name="Slot J.C."/>
            <person name="Ahrendt S."/>
            <person name="Moore L.P."/>
            <person name="Eastman K.E."/>
            <person name="Scott K."/>
            <person name="Konkel Z."/>
            <person name="Mondo S.J."/>
            <person name="Kuo A."/>
            <person name="Hayes R.D."/>
            <person name="Haridas S."/>
            <person name="Andreopoulos B."/>
            <person name="Riley R."/>
            <person name="LaButti K."/>
            <person name="Pangilinan J."/>
            <person name="Lipzen A."/>
            <person name="Amirebrahimi M."/>
            <person name="Yan J."/>
            <person name="Adam C."/>
            <person name="Keymanesh K."/>
            <person name="Ng V."/>
            <person name="Louie K."/>
            <person name="Northen T."/>
            <person name="Drula E."/>
            <person name="Henrissat B."/>
            <person name="Hsieh H.M."/>
            <person name="Youens-Clark K."/>
            <person name="Lutzoni F."/>
            <person name="Miadlikowska J."/>
            <person name="Eastwood D.C."/>
            <person name="Hamelin R.C."/>
            <person name="Grigoriev I.V."/>
            <person name="U'Ren J.M."/>
        </authorList>
    </citation>
    <scope>NUCLEOTIDE SEQUENCE [LARGE SCALE GENOMIC DNA]</scope>
    <source>
        <strain evidence="1 2">CBS 119005</strain>
    </source>
</reference>
<comment type="caution">
    <text evidence="1">The sequence shown here is derived from an EMBL/GenBank/DDBJ whole genome shotgun (WGS) entry which is preliminary data.</text>
</comment>
<proteinExistence type="predicted"/>
<dbReference type="Proteomes" id="UP001497700">
    <property type="component" value="Unassembled WGS sequence"/>
</dbReference>
<organism evidence="1 2">
    <name type="scientific">Hypoxylon rubiginosum</name>
    <dbReference type="NCBI Taxonomy" id="110542"/>
    <lineage>
        <taxon>Eukaryota</taxon>
        <taxon>Fungi</taxon>
        <taxon>Dikarya</taxon>
        <taxon>Ascomycota</taxon>
        <taxon>Pezizomycotina</taxon>
        <taxon>Sordariomycetes</taxon>
        <taxon>Xylariomycetidae</taxon>
        <taxon>Xylariales</taxon>
        <taxon>Hypoxylaceae</taxon>
        <taxon>Hypoxylon</taxon>
    </lineage>
</organism>
<evidence type="ECO:0000313" key="2">
    <source>
        <dbReference type="Proteomes" id="UP001497700"/>
    </source>
</evidence>
<protein>
    <submittedName>
        <fullName evidence="1">Lipoxygenase</fullName>
    </submittedName>
</protein>
<sequence length="575" mass="63677">MFFSILPPQQSLLLPIEDPDPFSRRMEMEDRRAGFLYGPSLLGNTSFFPTGVLGGAMVQQHQDQWYKDARWLVETVGKEEAAVLAAIKQAGGIQKLEDYHLLYEGQWQGSVPTGIASGELANFTSDLLFAMERLSSNPYSIRRLHPLVDSLPFELDNEVVIALTGSYLTALHKDGLLFFVDHSYQKDYPTTKGRYVAGCQAYFYLDLRSNQLLPLAIKTNVGSDLIYTPLDEENDWLLAKAMFNQNDLFHGQIFHLANSHAVAEIVHHAALRSMSGKHPVLALLDRLMHQAYAIRPVGEAVLFNEGGFFDDTFALNNHAVRRFATEFYPAGAGAFAPNYFEAELRRRGLIDSAHGPALPHFPFYEDGARILPAIRRFVRAFVDAYYESDLAVAYDWELQAWAVEARGPARVLDFPAAASLARAETLVDVLTHMAWLGGVSHHVLNAGTPVATSGVLPLHPAALYAPPPAARGVASLLPYLPGARAAVGQIALLARFNRPRLAGARGTLLHMFDHEALLRREPARLAAANERFMAEMREISDTISTRTFDGAGLCQGMPFVWKAMDPAQIPFFLSV</sequence>
<gene>
    <name evidence="1" type="ORF">F4820DRAFT_460903</name>
</gene>
<evidence type="ECO:0000313" key="1">
    <source>
        <dbReference type="EMBL" id="KAI4861523.1"/>
    </source>
</evidence>
<dbReference type="EMBL" id="MU393550">
    <property type="protein sequence ID" value="KAI4861523.1"/>
    <property type="molecule type" value="Genomic_DNA"/>
</dbReference>
<accession>A0ACB9YRE3</accession>